<gene>
    <name evidence="1" type="ORF">F383_16167</name>
</gene>
<evidence type="ECO:0000313" key="2">
    <source>
        <dbReference type="Proteomes" id="UP000032142"/>
    </source>
</evidence>
<organism evidence="1 2">
    <name type="scientific">Gossypium arboreum</name>
    <name type="common">Tree cotton</name>
    <name type="synonym">Gossypium nanking</name>
    <dbReference type="NCBI Taxonomy" id="29729"/>
    <lineage>
        <taxon>Eukaryota</taxon>
        <taxon>Viridiplantae</taxon>
        <taxon>Streptophyta</taxon>
        <taxon>Embryophyta</taxon>
        <taxon>Tracheophyta</taxon>
        <taxon>Spermatophyta</taxon>
        <taxon>Magnoliopsida</taxon>
        <taxon>eudicotyledons</taxon>
        <taxon>Gunneridae</taxon>
        <taxon>Pentapetalae</taxon>
        <taxon>rosids</taxon>
        <taxon>malvids</taxon>
        <taxon>Malvales</taxon>
        <taxon>Malvaceae</taxon>
        <taxon>Malvoideae</taxon>
        <taxon>Gossypium</taxon>
    </lineage>
</organism>
<proteinExistence type="predicted"/>
<dbReference type="Proteomes" id="UP000032142">
    <property type="component" value="Unassembled WGS sequence"/>
</dbReference>
<keyword evidence="2" id="KW-1185">Reference proteome</keyword>
<protein>
    <submittedName>
        <fullName evidence="1">Uncharacterized protein</fullName>
    </submittedName>
</protein>
<evidence type="ECO:0000313" key="1">
    <source>
        <dbReference type="EMBL" id="KHG27637.1"/>
    </source>
</evidence>
<accession>A0A0B0PS07</accession>
<dbReference type="EMBL" id="KN441888">
    <property type="protein sequence ID" value="KHG27637.1"/>
    <property type="molecule type" value="Genomic_DNA"/>
</dbReference>
<reference evidence="2" key="1">
    <citation type="submission" date="2014-09" db="EMBL/GenBank/DDBJ databases">
        <authorList>
            <person name="Mudge J."/>
            <person name="Ramaraj T."/>
            <person name="Lindquist I.E."/>
            <person name="Bharti A.K."/>
            <person name="Sundararajan A."/>
            <person name="Cameron C.T."/>
            <person name="Woodward J.E."/>
            <person name="May G.D."/>
            <person name="Brubaker C."/>
            <person name="Broadhvest J."/>
            <person name="Wilkins T.A."/>
        </authorList>
    </citation>
    <scope>NUCLEOTIDE SEQUENCE</scope>
    <source>
        <strain evidence="2">cv. AKA8401</strain>
    </source>
</reference>
<name>A0A0B0PS07_GOSAR</name>
<dbReference type="AlphaFoldDB" id="A0A0B0PS07"/>
<sequence length="41" mass="4731">MLITMYGRGSRFVEAANYLVEMIELLFKNNCVKSFLPSKSE</sequence>